<evidence type="ECO:0000313" key="3">
    <source>
        <dbReference type="Proteomes" id="UP000217790"/>
    </source>
</evidence>
<dbReference type="Proteomes" id="UP000217790">
    <property type="component" value="Unassembled WGS sequence"/>
</dbReference>
<dbReference type="AlphaFoldDB" id="A0A2H3D0J0"/>
<feature type="region of interest" description="Disordered" evidence="1">
    <location>
        <begin position="1"/>
        <end position="36"/>
    </location>
</feature>
<keyword evidence="3" id="KW-1185">Reference proteome</keyword>
<sequence>MPDTPTSASAPSVTTMREMNGLDGGAHSTSNTGEKLGQWMRDEAAFMAEADGEVMIDEVGLDYDVENARVLTSTTRARDISENKDA</sequence>
<evidence type="ECO:0000256" key="1">
    <source>
        <dbReference type="SAM" id="MobiDB-lite"/>
    </source>
</evidence>
<accession>A0A2H3D0J0</accession>
<name>A0A2H3D0J0_ARMGA</name>
<dbReference type="InParanoid" id="A0A2H3D0J0"/>
<evidence type="ECO:0000313" key="2">
    <source>
        <dbReference type="EMBL" id="PBK81036.1"/>
    </source>
</evidence>
<reference evidence="3" key="1">
    <citation type="journal article" date="2017" name="Nat. Ecol. Evol.">
        <title>Genome expansion and lineage-specific genetic innovations in the forest pathogenic fungi Armillaria.</title>
        <authorList>
            <person name="Sipos G."/>
            <person name="Prasanna A.N."/>
            <person name="Walter M.C."/>
            <person name="O'Connor E."/>
            <person name="Balint B."/>
            <person name="Krizsan K."/>
            <person name="Kiss B."/>
            <person name="Hess J."/>
            <person name="Varga T."/>
            <person name="Slot J."/>
            <person name="Riley R."/>
            <person name="Boka B."/>
            <person name="Rigling D."/>
            <person name="Barry K."/>
            <person name="Lee J."/>
            <person name="Mihaltcheva S."/>
            <person name="LaButti K."/>
            <person name="Lipzen A."/>
            <person name="Waldron R."/>
            <person name="Moloney N.M."/>
            <person name="Sperisen C."/>
            <person name="Kredics L."/>
            <person name="Vagvoelgyi C."/>
            <person name="Patrignani A."/>
            <person name="Fitzpatrick D."/>
            <person name="Nagy I."/>
            <person name="Doyle S."/>
            <person name="Anderson J.B."/>
            <person name="Grigoriev I.V."/>
            <person name="Gueldener U."/>
            <person name="Muensterkoetter M."/>
            <person name="Nagy L.G."/>
        </authorList>
    </citation>
    <scope>NUCLEOTIDE SEQUENCE [LARGE SCALE GENOMIC DNA]</scope>
    <source>
        <strain evidence="3">Ar21-2</strain>
    </source>
</reference>
<proteinExistence type="predicted"/>
<gene>
    <name evidence="2" type="ORF">ARMGADRAFT_1091679</name>
</gene>
<feature type="compositionally biased region" description="Low complexity" evidence="1">
    <location>
        <begin position="1"/>
        <end position="15"/>
    </location>
</feature>
<dbReference type="EMBL" id="KZ293736">
    <property type="protein sequence ID" value="PBK81036.1"/>
    <property type="molecule type" value="Genomic_DNA"/>
</dbReference>
<organism evidence="2 3">
    <name type="scientific">Armillaria gallica</name>
    <name type="common">Bulbous honey fungus</name>
    <name type="synonym">Armillaria bulbosa</name>
    <dbReference type="NCBI Taxonomy" id="47427"/>
    <lineage>
        <taxon>Eukaryota</taxon>
        <taxon>Fungi</taxon>
        <taxon>Dikarya</taxon>
        <taxon>Basidiomycota</taxon>
        <taxon>Agaricomycotina</taxon>
        <taxon>Agaricomycetes</taxon>
        <taxon>Agaricomycetidae</taxon>
        <taxon>Agaricales</taxon>
        <taxon>Marasmiineae</taxon>
        <taxon>Physalacriaceae</taxon>
        <taxon>Armillaria</taxon>
    </lineage>
</organism>
<protein>
    <submittedName>
        <fullName evidence="2">Uncharacterized protein</fullName>
    </submittedName>
</protein>